<proteinExistence type="predicted"/>
<sequence>MSLMEQARLRLAGMEAPLLLAVLGLFCGLFAGIVIVIFRFYTDAVVLIWFQDLERVQDFESLPWELRLVLPIIGGVVIGIVFHLLPNHLRSIGVRHVVERLAMHEGHLPMKNAIVQFFTGGFALTCGLPVGREGPAIHLGSAVSSMTGKQLHLPNNSQRILVGCGTAAAIAACFNTPLAGVIFALEVVMLEYTIASFIPIILAAVSSTVVARIVFGNDVAYSVPALDMISMWEIPAIVLLGLIGGVWSAGFITLTEKIAQFTNNWPRWVRPSLAGILVGGLALVAPEIMGPGYDTVSQSFHGELAFSVLLLALLAKTVATAFCGGLSVPGGAIGPSLFIGAALGGVFGYGLDAILPGDQSYVGFYAMLGLATLMSATLYAPLAALMALLELTGNPNIIMPGMLSVVLANLVVSHAFHKRSIIQTMLAARGVETRISPLMMLLRRISIGKLLDTSIVILDRKLTRVEAESILKSEPRWLLIKENNWPSELMHAGELAAFLLESEQNDIDLMEIPAKRENMVSVHLQATLAEALESMNEKNVDAAYVYHRGGTDRIIGVVTRGKIEHYYTYRST</sequence>
<feature type="transmembrane region" description="Helical" evidence="11">
    <location>
        <begin position="397"/>
        <end position="416"/>
    </location>
</feature>
<evidence type="ECO:0000256" key="11">
    <source>
        <dbReference type="SAM" id="Phobius"/>
    </source>
</evidence>
<feature type="transmembrane region" description="Helical" evidence="11">
    <location>
        <begin position="236"/>
        <end position="254"/>
    </location>
</feature>
<keyword evidence="6 11" id="KW-0472">Membrane</keyword>
<evidence type="ECO:0000313" key="14">
    <source>
        <dbReference type="Proteomes" id="UP000295375"/>
    </source>
</evidence>
<comment type="caution">
    <text evidence="13">The sequence shown here is derived from an EMBL/GenBank/DDBJ whole genome shotgun (WGS) entry which is preliminary data.</text>
</comment>
<evidence type="ECO:0000256" key="3">
    <source>
        <dbReference type="ARBA" id="ARBA00022692"/>
    </source>
</evidence>
<keyword evidence="8" id="KW-0868">Chloride</keyword>
<evidence type="ECO:0000256" key="4">
    <source>
        <dbReference type="ARBA" id="ARBA00022989"/>
    </source>
</evidence>
<keyword evidence="3 11" id="KW-0812">Transmembrane</keyword>
<dbReference type="AlphaFoldDB" id="A0A4R6URS2"/>
<protein>
    <submittedName>
        <fullName evidence="13">CIC family chloride channel protein</fullName>
    </submittedName>
</protein>
<feature type="transmembrane region" description="Helical" evidence="11">
    <location>
        <begin position="160"/>
        <end position="185"/>
    </location>
</feature>
<evidence type="ECO:0000256" key="9">
    <source>
        <dbReference type="ARBA" id="ARBA00023303"/>
    </source>
</evidence>
<feature type="domain" description="CBS" evidence="12">
    <location>
        <begin position="514"/>
        <end position="572"/>
    </location>
</feature>
<evidence type="ECO:0000256" key="6">
    <source>
        <dbReference type="ARBA" id="ARBA00023136"/>
    </source>
</evidence>
<dbReference type="PANTHER" id="PTHR43427">
    <property type="entry name" value="CHLORIDE CHANNEL PROTEIN CLC-E"/>
    <property type="match status" value="1"/>
</dbReference>
<dbReference type="PROSITE" id="PS51371">
    <property type="entry name" value="CBS"/>
    <property type="match status" value="1"/>
</dbReference>
<keyword evidence="5" id="KW-0406">Ion transport</keyword>
<evidence type="ECO:0000256" key="5">
    <source>
        <dbReference type="ARBA" id="ARBA00023065"/>
    </source>
</evidence>
<dbReference type="PANTHER" id="PTHR43427:SF6">
    <property type="entry name" value="CHLORIDE CHANNEL PROTEIN CLC-E"/>
    <property type="match status" value="1"/>
</dbReference>
<evidence type="ECO:0000256" key="7">
    <source>
        <dbReference type="ARBA" id="ARBA00023173"/>
    </source>
</evidence>
<dbReference type="GO" id="GO:0005254">
    <property type="term" value="F:chloride channel activity"/>
    <property type="evidence" value="ECO:0007669"/>
    <property type="project" value="UniProtKB-KW"/>
</dbReference>
<dbReference type="CDD" id="cd00400">
    <property type="entry name" value="Voltage_gated_ClC"/>
    <property type="match status" value="1"/>
</dbReference>
<evidence type="ECO:0000256" key="10">
    <source>
        <dbReference type="PROSITE-ProRule" id="PRU00703"/>
    </source>
</evidence>
<feature type="transmembrane region" description="Helical" evidence="11">
    <location>
        <begin position="274"/>
        <end position="292"/>
    </location>
</feature>
<reference evidence="13 14" key="1">
    <citation type="submission" date="2019-03" db="EMBL/GenBank/DDBJ databases">
        <title>Genomic Encyclopedia of Type Strains, Phase IV (KMG-IV): sequencing the most valuable type-strain genomes for metagenomic binning, comparative biology and taxonomic classification.</title>
        <authorList>
            <person name="Goeker M."/>
        </authorList>
    </citation>
    <scope>NUCLEOTIDE SEQUENCE [LARGE SCALE GENOMIC DNA]</scope>
    <source>
        <strain evidence="13 14">DSM 103792</strain>
    </source>
</reference>
<dbReference type="InterPro" id="IPR050368">
    <property type="entry name" value="ClC-type_chloride_channel"/>
</dbReference>
<accession>A0A4R6URS2</accession>
<dbReference type="SUPFAM" id="SSF81340">
    <property type="entry name" value="Clc chloride channel"/>
    <property type="match status" value="1"/>
</dbReference>
<feature type="transmembrane region" description="Helical" evidence="11">
    <location>
        <begin position="18"/>
        <end position="41"/>
    </location>
</feature>
<evidence type="ECO:0000259" key="12">
    <source>
        <dbReference type="PROSITE" id="PS51371"/>
    </source>
</evidence>
<feature type="transmembrane region" description="Helical" evidence="11">
    <location>
        <begin position="362"/>
        <end position="385"/>
    </location>
</feature>
<dbReference type="OrthoDB" id="9767361at2"/>
<feature type="transmembrane region" description="Helical" evidence="11">
    <location>
        <begin position="333"/>
        <end position="355"/>
    </location>
</feature>
<dbReference type="InterPro" id="IPR001807">
    <property type="entry name" value="ClC"/>
</dbReference>
<gene>
    <name evidence="13" type="ORF">EV696_1158</name>
</gene>
<keyword evidence="10" id="KW-0129">CBS domain</keyword>
<dbReference type="Proteomes" id="UP000295375">
    <property type="component" value="Unassembled WGS sequence"/>
</dbReference>
<dbReference type="InterPro" id="IPR014743">
    <property type="entry name" value="Cl-channel_core"/>
</dbReference>
<dbReference type="Gene3D" id="1.10.3080.10">
    <property type="entry name" value="Clc chloride channel"/>
    <property type="match status" value="1"/>
</dbReference>
<dbReference type="RefSeq" id="WP_133592076.1">
    <property type="nucleotide sequence ID" value="NZ_CP037953.1"/>
</dbReference>
<feature type="transmembrane region" description="Helical" evidence="11">
    <location>
        <begin position="304"/>
        <end position="327"/>
    </location>
</feature>
<keyword evidence="14" id="KW-1185">Reference proteome</keyword>
<dbReference type="EMBL" id="SNYM01000015">
    <property type="protein sequence ID" value="TDQ46014.1"/>
    <property type="molecule type" value="Genomic_DNA"/>
</dbReference>
<dbReference type="SUPFAM" id="SSF54631">
    <property type="entry name" value="CBS-domain pair"/>
    <property type="match status" value="1"/>
</dbReference>
<dbReference type="InterPro" id="IPR000644">
    <property type="entry name" value="CBS_dom"/>
</dbReference>
<keyword evidence="7" id="KW-0869">Chloride channel</keyword>
<keyword evidence="4 11" id="KW-1133">Transmembrane helix</keyword>
<evidence type="ECO:0000256" key="1">
    <source>
        <dbReference type="ARBA" id="ARBA00004141"/>
    </source>
</evidence>
<evidence type="ECO:0000313" key="13">
    <source>
        <dbReference type="EMBL" id="TDQ46014.1"/>
    </source>
</evidence>
<feature type="transmembrane region" description="Helical" evidence="11">
    <location>
        <begin position="68"/>
        <end position="85"/>
    </location>
</feature>
<evidence type="ECO:0000256" key="2">
    <source>
        <dbReference type="ARBA" id="ARBA00022448"/>
    </source>
</evidence>
<name>A0A4R6URS2_9GAMM</name>
<keyword evidence="9" id="KW-0407">Ion channel</keyword>
<dbReference type="PRINTS" id="PR00762">
    <property type="entry name" value="CLCHANNEL"/>
</dbReference>
<dbReference type="Pfam" id="PF00654">
    <property type="entry name" value="Voltage_CLC"/>
    <property type="match status" value="1"/>
</dbReference>
<dbReference type="Pfam" id="PF00571">
    <property type="entry name" value="CBS"/>
    <property type="match status" value="1"/>
</dbReference>
<keyword evidence="2" id="KW-0813">Transport</keyword>
<feature type="transmembrane region" description="Helical" evidence="11">
    <location>
        <begin position="197"/>
        <end position="215"/>
    </location>
</feature>
<dbReference type="InterPro" id="IPR046342">
    <property type="entry name" value="CBS_dom_sf"/>
</dbReference>
<evidence type="ECO:0000256" key="8">
    <source>
        <dbReference type="ARBA" id="ARBA00023214"/>
    </source>
</evidence>
<organism evidence="13 14">
    <name type="scientific">Permianibacter aggregans</name>
    <dbReference type="NCBI Taxonomy" id="1510150"/>
    <lineage>
        <taxon>Bacteria</taxon>
        <taxon>Pseudomonadati</taxon>
        <taxon>Pseudomonadota</taxon>
        <taxon>Gammaproteobacteria</taxon>
        <taxon>Pseudomonadales</taxon>
        <taxon>Pseudomonadaceae</taxon>
        <taxon>Permianibacter</taxon>
    </lineage>
</organism>
<dbReference type="GO" id="GO:0034707">
    <property type="term" value="C:chloride channel complex"/>
    <property type="evidence" value="ECO:0007669"/>
    <property type="project" value="UniProtKB-KW"/>
</dbReference>
<comment type="subcellular location">
    <subcellularLocation>
        <location evidence="1">Membrane</location>
        <topology evidence="1">Multi-pass membrane protein</topology>
    </subcellularLocation>
</comment>